<dbReference type="Gene3D" id="1.10.287.1490">
    <property type="match status" value="1"/>
</dbReference>
<evidence type="ECO:0000313" key="4">
    <source>
        <dbReference type="EMBL" id="KAF6007496.1"/>
    </source>
</evidence>
<proteinExistence type="predicted"/>
<keyword evidence="1" id="KW-0175">Coiled coil</keyword>
<evidence type="ECO:0000259" key="3">
    <source>
        <dbReference type="PROSITE" id="PS50003"/>
    </source>
</evidence>
<dbReference type="PROSITE" id="PS50003">
    <property type="entry name" value="PH_DOMAIN"/>
    <property type="match status" value="1"/>
</dbReference>
<feature type="coiled-coil region" evidence="1">
    <location>
        <begin position="1778"/>
        <end position="1819"/>
    </location>
</feature>
<feature type="coiled-coil region" evidence="1">
    <location>
        <begin position="1673"/>
        <end position="1703"/>
    </location>
</feature>
<feature type="compositionally biased region" description="Basic and acidic residues" evidence="2">
    <location>
        <begin position="640"/>
        <end position="653"/>
    </location>
</feature>
<dbReference type="InterPro" id="IPR053005">
    <property type="entry name" value="Nuclear_Pos-Cytoskel_Interact"/>
</dbReference>
<dbReference type="SMART" id="SM00233">
    <property type="entry name" value="PH"/>
    <property type="match status" value="1"/>
</dbReference>
<dbReference type="InterPro" id="IPR001849">
    <property type="entry name" value="PH_domain"/>
</dbReference>
<feature type="compositionally biased region" description="Basic and acidic residues" evidence="2">
    <location>
        <begin position="576"/>
        <end position="602"/>
    </location>
</feature>
<name>A0A8H6B9D8_DEKBR</name>
<feature type="compositionally biased region" description="Basic residues" evidence="2">
    <location>
        <begin position="2383"/>
        <end position="2392"/>
    </location>
</feature>
<feature type="compositionally biased region" description="Acidic residues" evidence="2">
    <location>
        <begin position="440"/>
        <end position="450"/>
    </location>
</feature>
<dbReference type="GO" id="GO:0005739">
    <property type="term" value="C:mitochondrion"/>
    <property type="evidence" value="ECO:0007669"/>
    <property type="project" value="TreeGrafter"/>
</dbReference>
<feature type="coiled-coil region" evidence="1">
    <location>
        <begin position="130"/>
        <end position="266"/>
    </location>
</feature>
<feature type="coiled-coil region" evidence="1">
    <location>
        <begin position="1192"/>
        <end position="1392"/>
    </location>
</feature>
<feature type="domain" description="PH" evidence="3">
    <location>
        <begin position="2201"/>
        <end position="2305"/>
    </location>
</feature>
<evidence type="ECO:0000256" key="2">
    <source>
        <dbReference type="SAM" id="MobiDB-lite"/>
    </source>
</evidence>
<feature type="compositionally biased region" description="Basic and acidic residues" evidence="2">
    <location>
        <begin position="752"/>
        <end position="793"/>
    </location>
</feature>
<dbReference type="EMBL" id="JABCYN010000041">
    <property type="protein sequence ID" value="KAF6007496.1"/>
    <property type="molecule type" value="Genomic_DNA"/>
</dbReference>
<dbReference type="GO" id="GO:0005938">
    <property type="term" value="C:cell cortex"/>
    <property type="evidence" value="ECO:0007669"/>
    <property type="project" value="InterPro"/>
</dbReference>
<dbReference type="CDD" id="cd13365">
    <property type="entry name" value="PH_PLC_plant-like"/>
    <property type="match status" value="1"/>
</dbReference>
<dbReference type="GO" id="GO:0032065">
    <property type="term" value="P:maintenance of protein location in cell cortex"/>
    <property type="evidence" value="ECO:0007669"/>
    <property type="project" value="InterPro"/>
</dbReference>
<dbReference type="PANTHER" id="PTHR28190:SF1">
    <property type="entry name" value="NUCLEAR MIGRATION PROTEIN NUM1"/>
    <property type="match status" value="1"/>
</dbReference>
<organism evidence="4 5">
    <name type="scientific">Dekkera bruxellensis</name>
    <name type="common">Brettanomyces custersii</name>
    <dbReference type="NCBI Taxonomy" id="5007"/>
    <lineage>
        <taxon>Eukaryota</taxon>
        <taxon>Fungi</taxon>
        <taxon>Dikarya</taxon>
        <taxon>Ascomycota</taxon>
        <taxon>Saccharomycotina</taxon>
        <taxon>Pichiomycetes</taxon>
        <taxon>Pichiales</taxon>
        <taxon>Pichiaceae</taxon>
        <taxon>Brettanomyces</taxon>
    </lineage>
</organism>
<feature type="compositionally biased region" description="Low complexity" evidence="2">
    <location>
        <begin position="482"/>
        <end position="493"/>
    </location>
</feature>
<feature type="region of interest" description="Disordered" evidence="2">
    <location>
        <begin position="735"/>
        <end position="793"/>
    </location>
</feature>
<feature type="coiled-coil region" evidence="1">
    <location>
        <begin position="1864"/>
        <end position="1970"/>
    </location>
</feature>
<protein>
    <recommendedName>
        <fullName evidence="3">PH domain-containing protein</fullName>
    </recommendedName>
</protein>
<dbReference type="GO" id="GO:0015631">
    <property type="term" value="F:tubulin binding"/>
    <property type="evidence" value="ECO:0007669"/>
    <property type="project" value="TreeGrafter"/>
</dbReference>
<feature type="compositionally biased region" description="Polar residues" evidence="2">
    <location>
        <begin position="389"/>
        <end position="398"/>
    </location>
</feature>
<feature type="compositionally biased region" description="Polar residues" evidence="2">
    <location>
        <begin position="361"/>
        <end position="374"/>
    </location>
</feature>
<feature type="region of interest" description="Disordered" evidence="2">
    <location>
        <begin position="1159"/>
        <end position="1186"/>
    </location>
</feature>
<gene>
    <name evidence="4" type="ORF">HII12_004386</name>
</gene>
<feature type="region of interest" description="Disordered" evidence="2">
    <location>
        <begin position="630"/>
        <end position="714"/>
    </location>
</feature>
<dbReference type="SUPFAM" id="SSF50729">
    <property type="entry name" value="PH domain-like"/>
    <property type="match status" value="1"/>
</dbReference>
<feature type="coiled-coil region" evidence="1">
    <location>
        <begin position="1007"/>
        <end position="1128"/>
    </location>
</feature>
<feature type="compositionally biased region" description="Acidic residues" evidence="2">
    <location>
        <begin position="67"/>
        <end position="86"/>
    </location>
</feature>
<dbReference type="InterPro" id="IPR024774">
    <property type="entry name" value="PH_dom-Mcp5-type"/>
</dbReference>
<feature type="compositionally biased region" description="Basic and acidic residues" evidence="2">
    <location>
        <begin position="460"/>
        <end position="481"/>
    </location>
</feature>
<dbReference type="Proteomes" id="UP000568158">
    <property type="component" value="Unassembled WGS sequence"/>
</dbReference>
<feature type="region of interest" description="Disordered" evidence="2">
    <location>
        <begin position="570"/>
        <end position="603"/>
    </location>
</feature>
<accession>A0A8H6B9D8</accession>
<evidence type="ECO:0000256" key="1">
    <source>
        <dbReference type="SAM" id="Coils"/>
    </source>
</evidence>
<feature type="region of interest" description="Disordered" evidence="2">
    <location>
        <begin position="361"/>
        <end position="404"/>
    </location>
</feature>
<feature type="region of interest" description="Disordered" evidence="2">
    <location>
        <begin position="429"/>
        <end position="493"/>
    </location>
</feature>
<sequence length="2392" mass="270288">MSLPFTPSKSGKKHIAGSEGSGGDLQSQFAELQKRLKRMPRAMVSESPSRNRGPRTNILNEDQSSSESEEEDATKGEEEEEEEDEEPIIRRRVRRGPKELASPTSPKRVDFLSDLSDGLLVESRRLAYENKQFKTQVEILKEERDKFKNQASNLGLLNTKLSEKESQSSDRIWELETKLSESKDKLEKALIDLERVGKAKSSLETQLADSTAALEGVRSQKIELEKQSNEKINTLKKQASDMRQRNSDLNDENDALQKKVGELKAKAGAVVAPMSFKDAFAGLGDNFDEVTDNDASMLMEPEPTELNLAVDNAKELDRETLRANLSHAIMTIGRLRKYIQKQKVFHAKSLASPTLKTLAMSSPMASTPIGSRTAGSPRGSRSVKRKLFQSGSGSSSPVKENVGENLEKDWENFEDTSIATTKTTAGKLGHIPALVKNDSSDDDDEDDEDDKQQKQLRLQQGDKKALADELMERDISQRDFDSSPSKKPAKNNSTFANWGMIAIPHGQSLDAIGEFDMVPFARGDYERLLKQQKRKAEKTVKIPPLKKKAVQGLRLVTSPEYKKLKKELETTTTELQRAKNKVEDIKSTAETQTESRDAKEYEVQVSNLRSRLSAKEKEVAELKEKLEEAEKEAAQNLQEKLSKKETEKEELRRSLQRTNNMAIRNLQEKLSKTESEKRELGRKLEDSQREAAQNLQEKLSSGQTEKNDLEKKLEQATSMLEKKLSEKDVQIGVLQKKLEDSQSEAATTLQKRLSEKEAEADDLKNSFENKWKQASEDLEKKLSDKTAEMEEMKKKLDAAECLQKTLSHKEAEMGDLEKKLQDAQKEVVENSSAAHTLQEEVDSLKATIEKLKEEVKTDEAEVARLWNLVGETKKEAGAIKDKISDKLSATEKELSALKQKYENPDESYLTSKASVLGFSTLPFEEQKKLRGDSKDKAVLQKLKQALELQIGELKEKAVQSEKKLTEANKKQTDVLNELKMLKEVHKAPSAQYLKEKAVSLQLVAIPKLEYDNKNEELESTRKKLEESEKTCSNLKNEVEQAKEESSQLKTQHSEIEKKIALKANAFDESQKQLSAVNNTLSEREVKLVTLQSDLKEKQKEIDGLQQTLNRLKERNTTLDDSLTRLKRSYEKPDSGYIKQHADALGLALISKITSTESRDDESVFEDASEDPINIDSEKDISPRRSSSLSKVFSRSISQSKKLQKQLKEAQEQVKNLQKKLDKPTPEYIQSKCEFVGIANVSTGDYSKLKSNISALEDQLQKKEEKLNSVKQAHSQEAVLLKKLLEQKQNELSQLKSAQDAKLEKQKALISNGSTELELKKNQLQTKITELATLKAELQGKSCDLESTTSKLTKCMDALKEKTSELEELTGEHQKLRVKLEKLESDYETAHEILEKPEKKFLEEKAGLLGLSLVASTEHSAVMKKAQEKESAVEQLNTAITRLNQEYSTAKADLGVAHNEINSLKEELDEAHVGLEKMEKENATNENLLTVKANRITALNLDLEKKNSDVLKQSEELKRLKRELKSLEDEKSNLEQKNVSLSKTASSIPSGCVAIDIERFKNLLGAMSMLGVQFKQYAENLKSNDVDDEELKREISELKSAAEQQAKISSKYESPSVEYIEEKATNLGMKVLSVSEFISLKSENKENLIDKSENGDETSIVSEEAINEQNRILTEKMKSRADELEALQTDLKKKELTLKQLERRVEGTLDPEEAKDAELRNAESGSMPFTKISKLRKLLDVKHQEISSTEQKIIENDEVLSRIKKKGRHLSMEEIDTVDMQLDQKKKELEERKSLLTEKVRNLEIEIKRMQEDAKDKENVRPGGSISDQLDSVRAELKAKSNALDVLQKYIESNRQDASRAKAGTSELQMEIGELRVELRKQKREYNHIQQLLDRAIKSYEPELENRNREIGQLKTQLKNKAVELQELGAQEEAAKRQRKAAEKFVPKNEYDSLKEQLEKQRLQFENSETAASKKNASSPRTITSQELAIKAAEYGLALISEQELADLRQRSPATVEDINAAARKMNLLCIPEDKFVATTVCRKPDPATVVVLPLSYYVKLTKTHDWYKTNRDSIAEWQEMEREKTANRNGVNGKKVEDERVSLISSGSISISSSLAAKRGSLGQQSSSRRAALKRKLHLSQEPPVNSPAFALSQLAKQDAADTESRLGATSLHTVNTVISTRQEMVAAITQTIIGEYLFKYYRKLGPLVSSVSGTRHERYFWIHPYSLTLYWSTSNPSLSDPSENKIHALAIAKVKVVDDNNPLPPGLYHKSIIVYSNDRHSIKITCPTRQRHNIWFNSLQYLIAKSIADTNSDADTENQYNESFSLDERLQLERSQSFRHQQPRTSILRSGRMPRATSTASISDSSSFLQRQRSSFPSMSSLKRHLTRHNH</sequence>
<feature type="compositionally biased region" description="Basic and acidic residues" evidence="2">
    <location>
        <begin position="666"/>
        <end position="689"/>
    </location>
</feature>
<feature type="compositionally biased region" description="Polar residues" evidence="2">
    <location>
        <begin position="690"/>
        <end position="704"/>
    </location>
</feature>
<feature type="region of interest" description="Disordered" evidence="2">
    <location>
        <begin position="1"/>
        <end position="111"/>
    </location>
</feature>
<feature type="coiled-coil region" evidence="1">
    <location>
        <begin position="1425"/>
        <end position="1543"/>
    </location>
</feature>
<dbReference type="PANTHER" id="PTHR28190">
    <property type="entry name" value="NUCLEAR MIGRATION PROTEIN NUM1"/>
    <property type="match status" value="1"/>
</dbReference>
<dbReference type="GO" id="GO:0000226">
    <property type="term" value="P:microtubule cytoskeleton organization"/>
    <property type="evidence" value="ECO:0007669"/>
    <property type="project" value="TreeGrafter"/>
</dbReference>
<feature type="compositionally biased region" description="Basic and acidic residues" evidence="2">
    <location>
        <begin position="705"/>
        <end position="714"/>
    </location>
</feature>
<dbReference type="GO" id="GO:0005543">
    <property type="term" value="F:phospholipid binding"/>
    <property type="evidence" value="ECO:0007669"/>
    <property type="project" value="InterPro"/>
</dbReference>
<dbReference type="Pfam" id="PF12814">
    <property type="entry name" value="Mcp5_PH"/>
    <property type="match status" value="1"/>
</dbReference>
<feature type="region of interest" description="Disordered" evidence="2">
    <location>
        <begin position="2336"/>
        <end position="2392"/>
    </location>
</feature>
<feature type="compositionally biased region" description="Polar residues" evidence="2">
    <location>
        <begin position="2336"/>
        <end position="2349"/>
    </location>
</feature>
<feature type="compositionally biased region" description="Low complexity" evidence="2">
    <location>
        <begin position="2357"/>
        <end position="2379"/>
    </location>
</feature>
<reference evidence="4 5" key="1">
    <citation type="journal article" date="2020" name="Appl. Microbiol. Biotechnol.">
        <title>Targeted gene deletion in Brettanomyces bruxellensis with an expression-free CRISPR-Cas9 system.</title>
        <authorList>
            <person name="Varela C."/>
            <person name="Bartel C."/>
            <person name="Onetto C."/>
            <person name="Borneman A."/>
        </authorList>
    </citation>
    <scope>NUCLEOTIDE SEQUENCE [LARGE SCALE GENOMIC DNA]</scope>
    <source>
        <strain evidence="4 5">AWRI1613</strain>
    </source>
</reference>
<evidence type="ECO:0000313" key="5">
    <source>
        <dbReference type="Proteomes" id="UP000568158"/>
    </source>
</evidence>
<feature type="coiled-coil region" evidence="1">
    <location>
        <begin position="936"/>
        <end position="970"/>
    </location>
</feature>
<comment type="caution">
    <text evidence="4">The sequence shown here is derived from an EMBL/GenBank/DDBJ whole genome shotgun (WGS) entry which is preliminary data.</text>
</comment>